<dbReference type="PROSITE" id="PS51756">
    <property type="entry name" value="LXG"/>
    <property type="match status" value="1"/>
</dbReference>
<dbReference type="Proteomes" id="UP001565242">
    <property type="component" value="Unassembled WGS sequence"/>
</dbReference>
<dbReference type="InterPro" id="IPR006829">
    <property type="entry name" value="LXG_dom"/>
</dbReference>
<feature type="domain" description="LXG" evidence="2">
    <location>
        <begin position="1"/>
        <end position="240"/>
    </location>
</feature>
<dbReference type="EMBL" id="JBCLSQ010000007">
    <property type="protein sequence ID" value="MEY8537599.1"/>
    <property type="molecule type" value="Genomic_DNA"/>
</dbReference>
<evidence type="ECO:0000256" key="1">
    <source>
        <dbReference type="ARBA" id="ARBA00034117"/>
    </source>
</evidence>
<keyword evidence="4" id="KW-1185">Reference proteome</keyword>
<gene>
    <name evidence="3" type="ORF">AALM99_03925</name>
</gene>
<proteinExistence type="inferred from homology"/>
<dbReference type="RefSeq" id="WP_369917937.1">
    <property type="nucleotide sequence ID" value="NZ_JBCLSQ010000007.1"/>
</dbReference>
<evidence type="ECO:0000259" key="2">
    <source>
        <dbReference type="PROSITE" id="PS51756"/>
    </source>
</evidence>
<name>A0ABV4D7B6_9LACT</name>
<sequence length="494" mass="55064">MCAKYIVSESSSLMRAMETNLRQSQRVTDTLKRATRQLTSSLQSGDLKGKAYGSAKNYVLNVLNPLMNKASEGISDGLADLATYKYEDSQIAHYGNIDVAQLQAEKQTKEEARRRVVSQRESLQTFPLSILATLSPVAYSGAIFAMNTFEHQMTDSIKDIDEKLLAFESFESNTNALFQDTNAVFEALQRAVNALNSIKISGSGAGLSLSMPSGMGGLVSKMTNSKLGAGDKDSSYVSLPSKYQDEIEKIKNSNLSATQKADRLVDLYEKYLYETNKSGFDKYREARDKFGTDPAALLPYEKELTQYLLKNGIDIRQIVNQMGDDLIEVTQLNWFKAHAPGYDLIQFYNLVQTNKPLDIKNRPFGENGITWSIWGRGYSEEFYDADGTLRSDYLGNYLFGYYGKGANATETITDFLRPTGFPLFEAQIEKLTEAQILKLGAGLAQLFSDAKNKEYTLTEDAKKYFENFINGGFGDNPSDAKSIQDGISAYEQKK</sequence>
<dbReference type="Pfam" id="PF04740">
    <property type="entry name" value="LXG"/>
    <property type="match status" value="1"/>
</dbReference>
<comment type="caution">
    <text evidence="3">The sequence shown here is derived from an EMBL/GenBank/DDBJ whole genome shotgun (WGS) entry which is preliminary data.</text>
</comment>
<protein>
    <submittedName>
        <fullName evidence="3">T7SS effector LXG polymorphic toxin</fullName>
    </submittedName>
</protein>
<reference evidence="3 4" key="1">
    <citation type="submission" date="2024-03" db="EMBL/GenBank/DDBJ databases">
        <title>Mouse gut bacterial collection (mGBC) of GemPharmatech.</title>
        <authorList>
            <person name="He Y."/>
            <person name="Dong L."/>
            <person name="Wu D."/>
            <person name="Gao X."/>
            <person name="Lin Z."/>
        </authorList>
    </citation>
    <scope>NUCLEOTIDE SEQUENCE [LARGE SCALE GENOMIC DNA]</scope>
    <source>
        <strain evidence="3 4">20-218</strain>
    </source>
</reference>
<accession>A0ABV4D7B6</accession>
<evidence type="ECO:0000313" key="3">
    <source>
        <dbReference type="EMBL" id="MEY8537599.1"/>
    </source>
</evidence>
<comment type="similarity">
    <text evidence="1">In the N-terminal section; belongs to the LXG family.</text>
</comment>
<organism evidence="3 4">
    <name type="scientific">Lactococcus muris</name>
    <dbReference type="NCBI Taxonomy" id="2941330"/>
    <lineage>
        <taxon>Bacteria</taxon>
        <taxon>Bacillati</taxon>
        <taxon>Bacillota</taxon>
        <taxon>Bacilli</taxon>
        <taxon>Lactobacillales</taxon>
        <taxon>Streptococcaceae</taxon>
        <taxon>Lactococcus</taxon>
    </lineage>
</organism>
<evidence type="ECO:0000313" key="4">
    <source>
        <dbReference type="Proteomes" id="UP001565242"/>
    </source>
</evidence>